<evidence type="ECO:0000256" key="7">
    <source>
        <dbReference type="RuleBase" id="RU367102"/>
    </source>
</evidence>
<evidence type="ECO:0000256" key="2">
    <source>
        <dbReference type="ARBA" id="ARBA00008127"/>
    </source>
</evidence>
<feature type="signal peptide" evidence="7">
    <location>
        <begin position="1"/>
        <end position="24"/>
    </location>
</feature>
<dbReference type="PANTHER" id="PTHR33109:SF4">
    <property type="entry name" value="EPIDERMAL PATTERNING FACTOR-LIKE PROTEIN 6"/>
    <property type="match status" value="1"/>
</dbReference>
<dbReference type="PANTHER" id="PTHR33109">
    <property type="entry name" value="EPIDERMAL PATTERNING FACTOR-LIKE PROTEIN 4"/>
    <property type="match status" value="1"/>
</dbReference>
<reference evidence="9" key="2">
    <citation type="submission" date="2025-08" db="UniProtKB">
        <authorList>
            <consortium name="RefSeq"/>
        </authorList>
    </citation>
    <scope>IDENTIFICATION</scope>
    <source>
        <tissue evidence="9">Leaf</tissue>
    </source>
</reference>
<comment type="function">
    <text evidence="7">Controls stomatal patterning.</text>
</comment>
<dbReference type="InterPro" id="IPR039455">
    <property type="entry name" value="EPFL"/>
</dbReference>
<feature type="chain" id="PRO_5027138411" description="Epidermal patterning factor-like protein" evidence="7">
    <location>
        <begin position="25"/>
        <end position="83"/>
    </location>
</feature>
<keyword evidence="4 7" id="KW-0964">Secreted</keyword>
<evidence type="ECO:0000256" key="6">
    <source>
        <dbReference type="ARBA" id="ARBA00023157"/>
    </source>
</evidence>
<dbReference type="AlphaFoldDB" id="A0A1U7VN17"/>
<accession>A0A1U7VN17</accession>
<gene>
    <name evidence="9" type="primary">LOC104220169</name>
</gene>
<evidence type="ECO:0000256" key="1">
    <source>
        <dbReference type="ARBA" id="ARBA00004613"/>
    </source>
</evidence>
<keyword evidence="5 7" id="KW-0732">Signal</keyword>
<proteinExistence type="inferred from homology"/>
<protein>
    <recommendedName>
        <fullName evidence="7">Epidermal patterning factor-like protein</fullName>
    </recommendedName>
</protein>
<dbReference type="RefSeq" id="XP_009769322.1">
    <property type="nucleotide sequence ID" value="XM_009771020.1"/>
</dbReference>
<dbReference type="GO" id="GO:0005576">
    <property type="term" value="C:extracellular region"/>
    <property type="evidence" value="ECO:0007669"/>
    <property type="project" value="UniProtKB-SubCell"/>
</dbReference>
<dbReference type="STRING" id="4096.A0A1U7VN17"/>
<dbReference type="GO" id="GO:0010052">
    <property type="term" value="P:guard cell differentiation"/>
    <property type="evidence" value="ECO:0007669"/>
    <property type="project" value="UniProtKB-UniRule"/>
</dbReference>
<keyword evidence="3 7" id="KW-0217">Developmental protein</keyword>
<organism evidence="8 9">
    <name type="scientific">Nicotiana sylvestris</name>
    <name type="common">Wood tobacco</name>
    <name type="synonym">South American tobacco</name>
    <dbReference type="NCBI Taxonomy" id="4096"/>
    <lineage>
        <taxon>Eukaryota</taxon>
        <taxon>Viridiplantae</taxon>
        <taxon>Streptophyta</taxon>
        <taxon>Embryophyta</taxon>
        <taxon>Tracheophyta</taxon>
        <taxon>Spermatophyta</taxon>
        <taxon>Magnoliopsida</taxon>
        <taxon>eudicotyledons</taxon>
        <taxon>Gunneridae</taxon>
        <taxon>Pentapetalae</taxon>
        <taxon>asterids</taxon>
        <taxon>lamiids</taxon>
        <taxon>Solanales</taxon>
        <taxon>Solanaceae</taxon>
        <taxon>Nicotianoideae</taxon>
        <taxon>Nicotianeae</taxon>
        <taxon>Nicotiana</taxon>
    </lineage>
</organism>
<dbReference type="Pfam" id="PF17181">
    <property type="entry name" value="EPF"/>
    <property type="match status" value="1"/>
</dbReference>
<evidence type="ECO:0000256" key="3">
    <source>
        <dbReference type="ARBA" id="ARBA00022473"/>
    </source>
</evidence>
<reference evidence="8" key="1">
    <citation type="journal article" date="2013" name="Genome Biol.">
        <title>Reference genomes and transcriptomes of Nicotiana sylvestris and Nicotiana tomentosiformis.</title>
        <authorList>
            <person name="Sierro N."/>
            <person name="Battey J.N."/>
            <person name="Ouadi S."/>
            <person name="Bovet L."/>
            <person name="Goepfert S."/>
            <person name="Bakaher N."/>
            <person name="Peitsch M.C."/>
            <person name="Ivanov N.V."/>
        </authorList>
    </citation>
    <scope>NUCLEOTIDE SEQUENCE [LARGE SCALE GENOMIC DNA]</scope>
</reference>
<comment type="similarity">
    <text evidence="2 7">Belongs to the plant cysteine rich small secretory peptide family. Epidermal patterning factor subfamily.</text>
</comment>
<comment type="subcellular location">
    <subcellularLocation>
        <location evidence="1 7">Secreted</location>
    </subcellularLocation>
</comment>
<sequence>MKMGSSLAMVALAFLLLTTSVVLARDLNPTRHFGSSPPQCITKCGNCSPCTPVRIIVHPGISEKLEYYPEAWRCKCGNKLFNP</sequence>
<keyword evidence="8" id="KW-1185">Reference proteome</keyword>
<keyword evidence="6" id="KW-1015">Disulfide bond</keyword>
<evidence type="ECO:0000256" key="4">
    <source>
        <dbReference type="ARBA" id="ARBA00022525"/>
    </source>
</evidence>
<evidence type="ECO:0000256" key="5">
    <source>
        <dbReference type="ARBA" id="ARBA00022729"/>
    </source>
</evidence>
<dbReference type="Proteomes" id="UP000189701">
    <property type="component" value="Unplaced"/>
</dbReference>
<evidence type="ECO:0000313" key="8">
    <source>
        <dbReference type="Proteomes" id="UP000189701"/>
    </source>
</evidence>
<evidence type="ECO:0000313" key="9">
    <source>
        <dbReference type="RefSeq" id="XP_009769322.1"/>
    </source>
</evidence>
<name>A0A1U7VN17_NICSY</name>